<organism evidence="2 3">
    <name type="scientific">Borrelia miyamotoi</name>
    <dbReference type="NCBI Taxonomy" id="47466"/>
    <lineage>
        <taxon>Bacteria</taxon>
        <taxon>Pseudomonadati</taxon>
        <taxon>Spirochaetota</taxon>
        <taxon>Spirochaetia</taxon>
        <taxon>Spirochaetales</taxon>
        <taxon>Borreliaceae</taxon>
        <taxon>Borrelia</taxon>
    </lineage>
</organism>
<dbReference type="NCBIfam" id="NF033721">
    <property type="entry name" value="P12_lipo"/>
    <property type="match status" value="1"/>
</dbReference>
<gene>
    <name evidence="2" type="ORF">CNO13_07375</name>
</gene>
<sequence length="87" mass="10055">MEERVKQVMQAVPVDADNAEIPVILNSPYYPQQEEIVKIEEKDLIPSTNEEIEAQEEIDNVKSVLGYSGFAQLIEKERKLKNECEQY</sequence>
<dbReference type="InterPro" id="IPR058057">
    <property type="entry name" value="BBH37-like"/>
</dbReference>
<dbReference type="EMBL" id="CP024348">
    <property type="protein sequence ID" value="WDE71801.1"/>
    <property type="molecule type" value="Genomic_DNA"/>
</dbReference>
<evidence type="ECO:0000313" key="3">
    <source>
        <dbReference type="Proteomes" id="UP000230633"/>
    </source>
</evidence>
<feature type="domain" description="BBH37-like helical" evidence="1">
    <location>
        <begin position="43"/>
        <end position="85"/>
    </location>
</feature>
<dbReference type="RefSeq" id="WP_051480335.1">
    <property type="nucleotide sequence ID" value="NZ_CP024210.2"/>
</dbReference>
<keyword evidence="2" id="KW-0614">Plasmid</keyword>
<keyword evidence="2" id="KW-0449">Lipoprotein</keyword>
<name>A0ABY7VQ61_9SPIR</name>
<dbReference type="Proteomes" id="UP000230633">
    <property type="component" value="Plasmid pYekat-1-lp64"/>
</dbReference>
<reference evidence="2" key="1">
    <citation type="submission" date="2022-12" db="EMBL/GenBank/DDBJ databases">
        <title>Whole genome sequencing of Borrelia miyamotoi strains isolated at the Russian territory.</title>
        <authorList>
            <person name="Kuleshov K.V."/>
            <person name="Platonov A.E."/>
            <person name="Goptar I.A."/>
            <person name="Shipulin G.A."/>
            <person name="Markelov M.L."/>
            <person name="Koetsveld J."/>
            <person name="Kolyasnikova N.M."/>
            <person name="Sarksyan D.S."/>
            <person name="Toporkova M.G."/>
            <person name="Hovius J.W."/>
        </authorList>
    </citation>
    <scope>NUCLEOTIDE SEQUENCE</scope>
    <source>
        <strain evidence="2">Yekat-1</strain>
    </source>
</reference>
<dbReference type="Pfam" id="PF25672">
    <property type="entry name" value="BBH37"/>
    <property type="match status" value="1"/>
</dbReference>
<evidence type="ECO:0000259" key="1">
    <source>
        <dbReference type="Pfam" id="PF25672"/>
    </source>
</evidence>
<evidence type="ECO:0000313" key="2">
    <source>
        <dbReference type="EMBL" id="WDE71801.1"/>
    </source>
</evidence>
<accession>A0ABY7VQ61</accession>
<keyword evidence="3" id="KW-1185">Reference proteome</keyword>
<geneLocation type="plasmid" evidence="2 3">
    <name>pYekat-1-lp64</name>
</geneLocation>
<proteinExistence type="predicted"/>
<protein>
    <submittedName>
        <fullName evidence="2">P12 family lipoprotein</fullName>
    </submittedName>
</protein>
<dbReference type="InterPro" id="IPR057717">
    <property type="entry name" value="BBH37-like_helical"/>
</dbReference>